<evidence type="ECO:0000256" key="1">
    <source>
        <dbReference type="SAM" id="MobiDB-lite"/>
    </source>
</evidence>
<dbReference type="EMBL" id="MU003799">
    <property type="protein sequence ID" value="KAF2720439.1"/>
    <property type="molecule type" value="Genomic_DNA"/>
</dbReference>
<name>A0A9P4Q920_9PEZI</name>
<evidence type="ECO:0000256" key="2">
    <source>
        <dbReference type="SAM" id="Phobius"/>
    </source>
</evidence>
<organism evidence="3 4">
    <name type="scientific">Polychaeton citri CBS 116435</name>
    <dbReference type="NCBI Taxonomy" id="1314669"/>
    <lineage>
        <taxon>Eukaryota</taxon>
        <taxon>Fungi</taxon>
        <taxon>Dikarya</taxon>
        <taxon>Ascomycota</taxon>
        <taxon>Pezizomycotina</taxon>
        <taxon>Dothideomycetes</taxon>
        <taxon>Dothideomycetidae</taxon>
        <taxon>Capnodiales</taxon>
        <taxon>Capnodiaceae</taxon>
        <taxon>Polychaeton</taxon>
    </lineage>
</organism>
<feature type="compositionally biased region" description="Polar residues" evidence="1">
    <location>
        <begin position="1"/>
        <end position="10"/>
    </location>
</feature>
<dbReference type="OrthoDB" id="4179406at2759"/>
<dbReference type="AlphaFoldDB" id="A0A9P4Q920"/>
<feature type="transmembrane region" description="Helical" evidence="2">
    <location>
        <begin position="76"/>
        <end position="98"/>
    </location>
</feature>
<protein>
    <submittedName>
        <fullName evidence="3">Uncharacterized protein</fullName>
    </submittedName>
</protein>
<proteinExistence type="predicted"/>
<keyword evidence="2" id="KW-0472">Membrane</keyword>
<comment type="caution">
    <text evidence="3">The sequence shown here is derived from an EMBL/GenBank/DDBJ whole genome shotgun (WGS) entry which is preliminary data.</text>
</comment>
<dbReference type="Proteomes" id="UP000799441">
    <property type="component" value="Unassembled WGS sequence"/>
</dbReference>
<keyword evidence="2" id="KW-0812">Transmembrane</keyword>
<reference evidence="3" key="1">
    <citation type="journal article" date="2020" name="Stud. Mycol.">
        <title>101 Dothideomycetes genomes: a test case for predicting lifestyles and emergence of pathogens.</title>
        <authorList>
            <person name="Haridas S."/>
            <person name="Albert R."/>
            <person name="Binder M."/>
            <person name="Bloem J."/>
            <person name="Labutti K."/>
            <person name="Salamov A."/>
            <person name="Andreopoulos B."/>
            <person name="Baker S."/>
            <person name="Barry K."/>
            <person name="Bills G."/>
            <person name="Bluhm B."/>
            <person name="Cannon C."/>
            <person name="Castanera R."/>
            <person name="Culley D."/>
            <person name="Daum C."/>
            <person name="Ezra D."/>
            <person name="Gonzalez J."/>
            <person name="Henrissat B."/>
            <person name="Kuo A."/>
            <person name="Liang C."/>
            <person name="Lipzen A."/>
            <person name="Lutzoni F."/>
            <person name="Magnuson J."/>
            <person name="Mondo S."/>
            <person name="Nolan M."/>
            <person name="Ohm R."/>
            <person name="Pangilinan J."/>
            <person name="Park H.-J."/>
            <person name="Ramirez L."/>
            <person name="Alfaro M."/>
            <person name="Sun H."/>
            <person name="Tritt A."/>
            <person name="Yoshinaga Y."/>
            <person name="Zwiers L.-H."/>
            <person name="Turgeon B."/>
            <person name="Goodwin S."/>
            <person name="Spatafora J."/>
            <person name="Crous P."/>
            <person name="Grigoriev I."/>
        </authorList>
    </citation>
    <scope>NUCLEOTIDE SEQUENCE</scope>
    <source>
        <strain evidence="3">CBS 116435</strain>
    </source>
</reference>
<evidence type="ECO:0000313" key="3">
    <source>
        <dbReference type="EMBL" id="KAF2720439.1"/>
    </source>
</evidence>
<gene>
    <name evidence="3" type="ORF">K431DRAFT_226422</name>
</gene>
<keyword evidence="4" id="KW-1185">Reference proteome</keyword>
<sequence>MNERSLTSDAGTFKAPSELTPTQRAARRRIEEHWDEEIDDSSDLQWPLVLWQNFVRPLVAYAGSVGAIATRQAKPYLALALLLYLTLGVGRNLMLYTMDQALSPLCRIPGASFLNLPFCPSAKQLNLSGPAEFDKLMDAQSAFNEVLVTTAGGYSLPMEMKRSESSIRDLKHVVEYSNLPSRNELVFEFSGFVETARQASQDLSKFNSRIGRAVDHILSTNHWTLQTIADVAERDAQKGAVSRWASKNLDILAPFKPVRLNRDVLLDQYLRHTSIVEEEILRLINEAQALLHLLDNLDNRLDIIASIATRDGIRVEDNREELFAMLWTKLGGNRSTAAKLEKQMKLLKDVQSYKRLAWAHVSGTIVKLQAISDNLEDLRERVGMPEVVGADRIPLEVHIQNIALGIERLETQRQSSRQIEAESYQRVLDKAESGDRLIEAREL</sequence>
<evidence type="ECO:0000313" key="4">
    <source>
        <dbReference type="Proteomes" id="UP000799441"/>
    </source>
</evidence>
<feature type="region of interest" description="Disordered" evidence="1">
    <location>
        <begin position="1"/>
        <end position="26"/>
    </location>
</feature>
<accession>A0A9P4Q920</accession>
<keyword evidence="2" id="KW-1133">Transmembrane helix</keyword>